<feature type="domain" description="Sfi1 spindle body" evidence="2">
    <location>
        <begin position="481"/>
        <end position="607"/>
    </location>
</feature>
<gene>
    <name evidence="3" type="ORF">VKT23_004030</name>
</gene>
<evidence type="ECO:0000256" key="1">
    <source>
        <dbReference type="SAM" id="MobiDB-lite"/>
    </source>
</evidence>
<feature type="region of interest" description="Disordered" evidence="1">
    <location>
        <begin position="120"/>
        <end position="151"/>
    </location>
</feature>
<feature type="compositionally biased region" description="Basic and acidic residues" evidence="1">
    <location>
        <begin position="1081"/>
        <end position="1094"/>
    </location>
</feature>
<protein>
    <recommendedName>
        <fullName evidence="2">Sfi1 spindle body domain-containing protein</fullName>
    </recommendedName>
</protein>
<feature type="region of interest" description="Disordered" evidence="1">
    <location>
        <begin position="189"/>
        <end position="256"/>
    </location>
</feature>
<reference evidence="3 4" key="1">
    <citation type="submission" date="2024-01" db="EMBL/GenBank/DDBJ databases">
        <title>A draft genome for the cacao thread blight pathogen Marasmiellus scandens.</title>
        <authorList>
            <person name="Baruah I.K."/>
            <person name="Leung J."/>
            <person name="Bukari Y."/>
            <person name="Amoako-Attah I."/>
            <person name="Meinhardt L.W."/>
            <person name="Bailey B.A."/>
            <person name="Cohen S.P."/>
        </authorList>
    </citation>
    <scope>NUCLEOTIDE SEQUENCE [LARGE SCALE GENOMIC DNA]</scope>
    <source>
        <strain evidence="3 4">GH-19</strain>
    </source>
</reference>
<proteinExistence type="predicted"/>
<dbReference type="Proteomes" id="UP001498398">
    <property type="component" value="Unassembled WGS sequence"/>
</dbReference>
<dbReference type="PANTHER" id="PTHR22028:SF9">
    <property type="entry name" value="SFI1 SPINDLE BODY DOMAIN-CONTAINING PROTEIN"/>
    <property type="match status" value="1"/>
</dbReference>
<evidence type="ECO:0000313" key="3">
    <source>
        <dbReference type="EMBL" id="KAK7466966.1"/>
    </source>
</evidence>
<feature type="region of interest" description="Disordered" evidence="1">
    <location>
        <begin position="1"/>
        <end position="30"/>
    </location>
</feature>
<feature type="region of interest" description="Disordered" evidence="1">
    <location>
        <begin position="964"/>
        <end position="1108"/>
    </location>
</feature>
<dbReference type="InterPro" id="IPR013665">
    <property type="entry name" value="Sfi1_dom"/>
</dbReference>
<dbReference type="EMBL" id="JBANRG010000004">
    <property type="protein sequence ID" value="KAK7466966.1"/>
    <property type="molecule type" value="Genomic_DNA"/>
</dbReference>
<dbReference type="PANTHER" id="PTHR22028">
    <property type="entry name" value="SFI1 SPINDLE BODY DOMAIN-CONTAINING PROTEIN-RELATED"/>
    <property type="match status" value="1"/>
</dbReference>
<evidence type="ECO:0000313" key="4">
    <source>
        <dbReference type="Proteomes" id="UP001498398"/>
    </source>
</evidence>
<sequence>MMFRPTRSSPPARRKPLPESHTQASDVSHSSAISAVPELTGLTPEDVQLIDAIIDRAGPTVSTFLPVFKVYSDVLTECGLDPRETTYYGKLIKLGTLKGSNWGEKWRMVKMQNGYDVDANITPPKSEKALGKMRSTPLTRKPIPRTPSPLPVSTLTNDLFSSINSHDVQSVDSDVPYEEEPTVTRPMNVLRRRAPSPSDVTSNTLGLDLGDHPVLSAPTSSHVPSISHPYYSNRLFDPESPEPTGGTSLPSYRAAAQDRHIPKTPLVNTRFQPNIGVGSAKSVVSYDKPPARSTINEEEAWKKVRMLQDERDADQFREEKLLEWAFYTWKGLREWRQDLLIQLDEARDETILRYALGKWRYKTAGKRALYERVEAVANNRFLLKFYKKWKLRTKEKQAAKWRHDMRVKIHIIRKSRNEKLRKDAWAKWRQSYQSHLADQRYAEQLVIRLFRRWQGRMVQLRELEGAADEMSQTRIGSVALNCWDYWKQAADLHRKERIIATRVGLRVKGETFAVLKKRMDQVYKAEAFYNVAVAKRAIGAWKAARDRIRAMERRADKHINREDHVLLQAVMRVWKARERGRLLQTVKASRLLRGAWATWKSRIQEQRHLEGIALQFAQRPTSSTVIAAFTTWCRSYSTHLNSSLLADQYYSIQLLHRTTKLWYQEYLSRKAMMEKARDFHGTHNLRRTWDLMRAKHGQRVQTAKLHEFEQEKLKKLFALWVKRAQQGIQRRYAEQTISHKVRQRILRARLTQWTNRVIDMKVRELEIAQRSEVQILITAFSKWKRVRSRHMEELSLMESYQEVRRQEHVRRLFHHWLSTARTSRNRRITLATREEEMKLRTIAAAWDKWRERFKDERLRPLEHTFTVQNMEALKYRAWMTWLTKTKSLPAIHFQSKHVKARYWKIWLDAMPRALQSKKAREKDRQTLLKKCLDKWAQAHRTKLALKAVARARYFPVPTSVISRPTPSSRLFPPPISSISRNPPTRRIRQAESSEEERDQPSPGPSESRLRSRPLGIRTGLFPSPKARTEVSPTRTLFSPPKTREPSPARSTKSSVPTPWYMRDRSPVRVPPPPSSAGGEGRSSRLWHELREQRKSHSPSELSQPKEPP</sequence>
<feature type="compositionally biased region" description="Polar residues" evidence="1">
    <location>
        <begin position="20"/>
        <end position="30"/>
    </location>
</feature>
<dbReference type="Pfam" id="PF08457">
    <property type="entry name" value="Sfi1"/>
    <property type="match status" value="1"/>
</dbReference>
<keyword evidence="4" id="KW-1185">Reference proteome</keyword>
<comment type="caution">
    <text evidence="3">The sequence shown here is derived from an EMBL/GenBank/DDBJ whole genome shotgun (WGS) entry which is preliminary data.</text>
</comment>
<organism evidence="3 4">
    <name type="scientific">Marasmiellus scandens</name>
    <dbReference type="NCBI Taxonomy" id="2682957"/>
    <lineage>
        <taxon>Eukaryota</taxon>
        <taxon>Fungi</taxon>
        <taxon>Dikarya</taxon>
        <taxon>Basidiomycota</taxon>
        <taxon>Agaricomycotina</taxon>
        <taxon>Agaricomycetes</taxon>
        <taxon>Agaricomycetidae</taxon>
        <taxon>Agaricales</taxon>
        <taxon>Marasmiineae</taxon>
        <taxon>Omphalotaceae</taxon>
        <taxon>Marasmiellus</taxon>
    </lineage>
</organism>
<evidence type="ECO:0000259" key="2">
    <source>
        <dbReference type="Pfam" id="PF08457"/>
    </source>
</evidence>
<accession>A0ABR1JT31</accession>
<name>A0ABR1JT31_9AGAR</name>
<dbReference type="InterPro" id="IPR052270">
    <property type="entry name" value="CACF_protein"/>
</dbReference>